<dbReference type="PANTHER" id="PTHR43791">
    <property type="entry name" value="PERMEASE-RELATED"/>
    <property type="match status" value="1"/>
</dbReference>
<evidence type="ECO:0000313" key="10">
    <source>
        <dbReference type="Proteomes" id="UP000799757"/>
    </source>
</evidence>
<dbReference type="GO" id="GO:0022857">
    <property type="term" value="F:transmembrane transporter activity"/>
    <property type="evidence" value="ECO:0007669"/>
    <property type="project" value="InterPro"/>
</dbReference>
<dbReference type="PROSITE" id="PS50850">
    <property type="entry name" value="MFS"/>
    <property type="match status" value="1"/>
</dbReference>
<feature type="transmembrane region" description="Helical" evidence="7">
    <location>
        <begin position="281"/>
        <end position="304"/>
    </location>
</feature>
<evidence type="ECO:0000256" key="3">
    <source>
        <dbReference type="ARBA" id="ARBA00022692"/>
    </source>
</evidence>
<evidence type="ECO:0000256" key="1">
    <source>
        <dbReference type="ARBA" id="ARBA00004141"/>
    </source>
</evidence>
<gene>
    <name evidence="9" type="ORF">K505DRAFT_245650</name>
</gene>
<evidence type="ECO:0000256" key="7">
    <source>
        <dbReference type="SAM" id="Phobius"/>
    </source>
</evidence>
<feature type="transmembrane region" description="Helical" evidence="7">
    <location>
        <begin position="182"/>
        <end position="202"/>
    </location>
</feature>
<keyword evidence="10" id="KW-1185">Reference proteome</keyword>
<evidence type="ECO:0000256" key="2">
    <source>
        <dbReference type="ARBA" id="ARBA00022448"/>
    </source>
</evidence>
<name>A0A6A6X9U5_9PLEO</name>
<feature type="transmembrane region" description="Helical" evidence="7">
    <location>
        <begin position="122"/>
        <end position="141"/>
    </location>
</feature>
<dbReference type="InterPro" id="IPR011701">
    <property type="entry name" value="MFS"/>
</dbReference>
<dbReference type="PANTHER" id="PTHR43791:SF36">
    <property type="entry name" value="TRANSPORTER, PUTATIVE (AFU_ORTHOLOGUE AFUA_6G08340)-RELATED"/>
    <property type="match status" value="1"/>
</dbReference>
<protein>
    <submittedName>
        <fullName evidence="9">MFS general substrate transporter</fullName>
    </submittedName>
</protein>
<feature type="region of interest" description="Disordered" evidence="6">
    <location>
        <begin position="1"/>
        <end position="38"/>
    </location>
</feature>
<feature type="transmembrane region" description="Helical" evidence="7">
    <location>
        <begin position="413"/>
        <end position="431"/>
    </location>
</feature>
<dbReference type="InterPro" id="IPR036259">
    <property type="entry name" value="MFS_trans_sf"/>
</dbReference>
<evidence type="ECO:0000259" key="8">
    <source>
        <dbReference type="PROSITE" id="PS50850"/>
    </source>
</evidence>
<dbReference type="Gene3D" id="1.20.1250.20">
    <property type="entry name" value="MFS general substrate transporter like domains"/>
    <property type="match status" value="2"/>
</dbReference>
<feature type="transmembrane region" description="Helical" evidence="7">
    <location>
        <begin position="96"/>
        <end position="115"/>
    </location>
</feature>
<evidence type="ECO:0000256" key="5">
    <source>
        <dbReference type="ARBA" id="ARBA00023136"/>
    </source>
</evidence>
<evidence type="ECO:0000256" key="4">
    <source>
        <dbReference type="ARBA" id="ARBA00022989"/>
    </source>
</evidence>
<dbReference type="Pfam" id="PF07690">
    <property type="entry name" value="MFS_1"/>
    <property type="match status" value="1"/>
</dbReference>
<comment type="subcellular location">
    <subcellularLocation>
        <location evidence="1">Membrane</location>
        <topology evidence="1">Multi-pass membrane protein</topology>
    </subcellularLocation>
</comment>
<keyword evidence="5 7" id="KW-0472">Membrane</keyword>
<accession>A0A6A6X9U5</accession>
<dbReference type="OrthoDB" id="2985014at2759"/>
<dbReference type="SUPFAM" id="SSF103473">
    <property type="entry name" value="MFS general substrate transporter"/>
    <property type="match status" value="1"/>
</dbReference>
<feature type="transmembrane region" description="Helical" evidence="7">
    <location>
        <begin position="378"/>
        <end position="401"/>
    </location>
</feature>
<dbReference type="EMBL" id="MU001950">
    <property type="protein sequence ID" value="KAF2792904.1"/>
    <property type="molecule type" value="Genomic_DNA"/>
</dbReference>
<feature type="compositionally biased region" description="Polar residues" evidence="6">
    <location>
        <begin position="1"/>
        <end position="25"/>
    </location>
</feature>
<reference evidence="9" key="1">
    <citation type="journal article" date="2020" name="Stud. Mycol.">
        <title>101 Dothideomycetes genomes: a test case for predicting lifestyles and emergence of pathogens.</title>
        <authorList>
            <person name="Haridas S."/>
            <person name="Albert R."/>
            <person name="Binder M."/>
            <person name="Bloem J."/>
            <person name="Labutti K."/>
            <person name="Salamov A."/>
            <person name="Andreopoulos B."/>
            <person name="Baker S."/>
            <person name="Barry K."/>
            <person name="Bills G."/>
            <person name="Bluhm B."/>
            <person name="Cannon C."/>
            <person name="Castanera R."/>
            <person name="Culley D."/>
            <person name="Daum C."/>
            <person name="Ezra D."/>
            <person name="Gonzalez J."/>
            <person name="Henrissat B."/>
            <person name="Kuo A."/>
            <person name="Liang C."/>
            <person name="Lipzen A."/>
            <person name="Lutzoni F."/>
            <person name="Magnuson J."/>
            <person name="Mondo S."/>
            <person name="Nolan M."/>
            <person name="Ohm R."/>
            <person name="Pangilinan J."/>
            <person name="Park H.-J."/>
            <person name="Ramirez L."/>
            <person name="Alfaro M."/>
            <person name="Sun H."/>
            <person name="Tritt A."/>
            <person name="Yoshinaga Y."/>
            <person name="Zwiers L.-H."/>
            <person name="Turgeon B."/>
            <person name="Goodwin S."/>
            <person name="Spatafora J."/>
            <person name="Crous P."/>
            <person name="Grigoriev I."/>
        </authorList>
    </citation>
    <scope>NUCLEOTIDE SEQUENCE</scope>
    <source>
        <strain evidence="9">CBS 109.77</strain>
    </source>
</reference>
<feature type="transmembrane region" description="Helical" evidence="7">
    <location>
        <begin position="437"/>
        <end position="460"/>
    </location>
</feature>
<evidence type="ECO:0000256" key="6">
    <source>
        <dbReference type="SAM" id="MobiDB-lite"/>
    </source>
</evidence>
<feature type="transmembrane region" description="Helical" evidence="7">
    <location>
        <begin position="324"/>
        <end position="344"/>
    </location>
</feature>
<sequence length="500" mass="55195">MELQVPHQSSNRPESLEPLSSNASTAKEENEIQESEIQDIDPSVERRVRWKLDLTIMPLLTSVQFLANMAKSDLGNAEVAGLTEEMNLNSKEYSDLAIMITVGYLIFQIPGTMLIKKIGPPYQFGGAMIAWGVFTTCVVAAKSLGSLMALRFLTGAAESFIHGSLIYLSFWYRYNELATRGAFFDGTAALAGAFNGIMAHSIQVHLDGKNGWRAWRWIFLIEGCVPIAWGFVVFVFLPSSPDKMRSTSVFSPAEKEILIQRSQSAHNTGSSKIRPKAMLEVLMDPTFWMLAGIDCGVHVTTAALTNFLPPILDGLGWEDEKAQLMSSIVYACAFVNIMFCARVADKTNKRGILIVANCCVALVGFVMLLAITNDTTRLVGTCLIAAALMPCLMLVIVWLAMNFPGYSYRTSSIAFINVCAQLFGILGNKVYADPPYYRQGLAVSAGMTVMVGILAIGLLWRLRLLNKKKDLEKDSQNSLELSLLSIDEIGNKHPEFRYVY</sequence>
<keyword evidence="4 7" id="KW-1133">Transmembrane helix</keyword>
<dbReference type="AlphaFoldDB" id="A0A6A6X9U5"/>
<keyword evidence="3 7" id="KW-0812">Transmembrane</keyword>
<dbReference type="InterPro" id="IPR020846">
    <property type="entry name" value="MFS_dom"/>
</dbReference>
<feature type="transmembrane region" description="Helical" evidence="7">
    <location>
        <begin position="351"/>
        <end position="372"/>
    </location>
</feature>
<evidence type="ECO:0000313" key="9">
    <source>
        <dbReference type="EMBL" id="KAF2792904.1"/>
    </source>
</evidence>
<feature type="transmembrane region" description="Helical" evidence="7">
    <location>
        <begin position="214"/>
        <end position="237"/>
    </location>
</feature>
<organism evidence="9 10">
    <name type="scientific">Melanomma pulvis-pyrius CBS 109.77</name>
    <dbReference type="NCBI Taxonomy" id="1314802"/>
    <lineage>
        <taxon>Eukaryota</taxon>
        <taxon>Fungi</taxon>
        <taxon>Dikarya</taxon>
        <taxon>Ascomycota</taxon>
        <taxon>Pezizomycotina</taxon>
        <taxon>Dothideomycetes</taxon>
        <taxon>Pleosporomycetidae</taxon>
        <taxon>Pleosporales</taxon>
        <taxon>Melanommataceae</taxon>
        <taxon>Melanomma</taxon>
    </lineage>
</organism>
<dbReference type="GO" id="GO:0016020">
    <property type="term" value="C:membrane"/>
    <property type="evidence" value="ECO:0007669"/>
    <property type="project" value="UniProtKB-SubCell"/>
</dbReference>
<feature type="domain" description="Major facilitator superfamily (MFS) profile" evidence="8">
    <location>
        <begin position="56"/>
        <end position="469"/>
    </location>
</feature>
<dbReference type="Proteomes" id="UP000799757">
    <property type="component" value="Unassembled WGS sequence"/>
</dbReference>
<keyword evidence="2" id="KW-0813">Transport</keyword>
<proteinExistence type="predicted"/>